<dbReference type="Pfam" id="PF00483">
    <property type="entry name" value="NTP_transferase"/>
    <property type="match status" value="1"/>
</dbReference>
<dbReference type="Gene3D" id="3.90.550.10">
    <property type="entry name" value="Spore Coat Polysaccharide Biosynthesis Protein SpsA, Chain A"/>
    <property type="match status" value="1"/>
</dbReference>
<evidence type="ECO:0000259" key="2">
    <source>
        <dbReference type="Pfam" id="PF22640"/>
    </source>
</evidence>
<dbReference type="PANTHER" id="PTHR46390">
    <property type="entry name" value="MANNOSE-1-PHOSPHATE GUANYLYLTRANSFERASE"/>
    <property type="match status" value="1"/>
</dbReference>
<dbReference type="InterPro" id="IPR005835">
    <property type="entry name" value="NTP_transferase_dom"/>
</dbReference>
<protein>
    <submittedName>
        <fullName evidence="3">Mannose-1-phosphate guanylyltransferase</fullName>
    </submittedName>
</protein>
<name>A0A9D2THG2_9MICO</name>
<dbReference type="GO" id="GO:0004475">
    <property type="term" value="F:mannose-1-phosphate guanylyltransferase (GTP) activity"/>
    <property type="evidence" value="ECO:0007669"/>
    <property type="project" value="InterPro"/>
</dbReference>
<organism evidence="3 4">
    <name type="scientific">Candidatus Brachybacterium intestinipullorum</name>
    <dbReference type="NCBI Taxonomy" id="2838512"/>
    <lineage>
        <taxon>Bacteria</taxon>
        <taxon>Bacillati</taxon>
        <taxon>Actinomycetota</taxon>
        <taxon>Actinomycetes</taxon>
        <taxon>Micrococcales</taxon>
        <taxon>Dermabacteraceae</taxon>
        <taxon>Brachybacterium</taxon>
    </lineage>
</organism>
<dbReference type="Proteomes" id="UP000823854">
    <property type="component" value="Unassembled WGS sequence"/>
</dbReference>
<dbReference type="SUPFAM" id="SSF159283">
    <property type="entry name" value="Guanosine diphospho-D-mannose pyrophosphorylase/mannose-6-phosphate isomerase linker domain"/>
    <property type="match status" value="1"/>
</dbReference>
<feature type="domain" description="Nucleotidyl transferase" evidence="1">
    <location>
        <begin position="8"/>
        <end position="310"/>
    </location>
</feature>
<dbReference type="InterPro" id="IPR029044">
    <property type="entry name" value="Nucleotide-diphossugar_trans"/>
</dbReference>
<evidence type="ECO:0000259" key="1">
    <source>
        <dbReference type="Pfam" id="PF00483"/>
    </source>
</evidence>
<dbReference type="EMBL" id="DWWC01000095">
    <property type="protein sequence ID" value="HJC68968.1"/>
    <property type="molecule type" value="Genomic_DNA"/>
</dbReference>
<keyword evidence="3" id="KW-0808">Transferase</keyword>
<comment type="caution">
    <text evidence="3">The sequence shown here is derived from an EMBL/GenBank/DDBJ whole genome shotgun (WGS) entry which is preliminary data.</text>
</comment>
<dbReference type="InterPro" id="IPR049577">
    <property type="entry name" value="GMPP_N"/>
</dbReference>
<proteinExistence type="predicted"/>
<dbReference type="PANTHER" id="PTHR46390:SF1">
    <property type="entry name" value="MANNOSE-1-PHOSPHATE GUANYLYLTRANSFERASE"/>
    <property type="match status" value="1"/>
</dbReference>
<feature type="domain" description="MannoseP isomerase/GMP-like beta-helix" evidence="2">
    <location>
        <begin position="341"/>
        <end position="388"/>
    </location>
</feature>
<dbReference type="AlphaFoldDB" id="A0A9D2THG2"/>
<reference evidence="3" key="2">
    <citation type="submission" date="2021-04" db="EMBL/GenBank/DDBJ databases">
        <authorList>
            <person name="Gilroy R."/>
        </authorList>
    </citation>
    <scope>NUCLEOTIDE SEQUENCE</scope>
    <source>
        <strain evidence="3">CHK130-7132</strain>
    </source>
</reference>
<keyword evidence="3" id="KW-0548">Nucleotidyltransferase</keyword>
<dbReference type="Pfam" id="PF22640">
    <property type="entry name" value="ManC_GMP_beta-helix"/>
    <property type="match status" value="1"/>
</dbReference>
<gene>
    <name evidence="3" type="ORF">H9932_04715</name>
</gene>
<evidence type="ECO:0000313" key="4">
    <source>
        <dbReference type="Proteomes" id="UP000823854"/>
    </source>
</evidence>
<accession>A0A9D2THG2</accession>
<dbReference type="InterPro" id="IPR054566">
    <property type="entry name" value="ManC/GMP-like_b-helix"/>
</dbReference>
<sequence>MPEAPFIPVIPAGGSGTRLWPLSRRDRPKFLLDLTGEGRSLLQLTLDRLAPLADRPPIVVTGRAHAAAVREQLGDHEASGAVRVLAEPSARNSMPAIALAAALVEREEPGAVIGAFAADHLIKDEAAFARAVTAARDAAELGLLVTLGITPTCPSTAFGYIQAAGASADDAPADDAPADDAPADAALAGRLRAVGVEPVARFVEKPDRERAEEFIAAGMRWNAGMFVVRANVLLDELAAQIPALAAGAREIAAAHGTDEAQQVLERVWPTMTAIAIDHALAEPLAAQGRVAMVPAEFGWDDVGDFAALARRLRDREGRVLRGEDGTEVHVVGSASVDAHASRATVYGATDRHIALLGLQGVSIVDTEDALLVLADEQAQALQHLVDRLDAQGLDRLR</sequence>
<reference evidence="3" key="1">
    <citation type="journal article" date="2021" name="PeerJ">
        <title>Extensive microbial diversity within the chicken gut microbiome revealed by metagenomics and culture.</title>
        <authorList>
            <person name="Gilroy R."/>
            <person name="Ravi A."/>
            <person name="Getino M."/>
            <person name="Pursley I."/>
            <person name="Horton D.L."/>
            <person name="Alikhan N.F."/>
            <person name="Baker D."/>
            <person name="Gharbi K."/>
            <person name="Hall N."/>
            <person name="Watson M."/>
            <person name="Adriaenssens E.M."/>
            <person name="Foster-Nyarko E."/>
            <person name="Jarju S."/>
            <person name="Secka A."/>
            <person name="Antonio M."/>
            <person name="Oren A."/>
            <person name="Chaudhuri R.R."/>
            <person name="La Ragione R."/>
            <person name="Hildebrand F."/>
            <person name="Pallen M.J."/>
        </authorList>
    </citation>
    <scope>NUCLEOTIDE SEQUENCE</scope>
    <source>
        <strain evidence="3">CHK130-7132</strain>
    </source>
</reference>
<dbReference type="GO" id="GO:0009298">
    <property type="term" value="P:GDP-mannose biosynthetic process"/>
    <property type="evidence" value="ECO:0007669"/>
    <property type="project" value="TreeGrafter"/>
</dbReference>
<evidence type="ECO:0000313" key="3">
    <source>
        <dbReference type="EMBL" id="HJC68968.1"/>
    </source>
</evidence>
<dbReference type="SUPFAM" id="SSF53448">
    <property type="entry name" value="Nucleotide-diphospho-sugar transferases"/>
    <property type="match status" value="1"/>
</dbReference>
<dbReference type="InterPro" id="IPR051161">
    <property type="entry name" value="Mannose-6P_isomerase_type2"/>
</dbReference>
<dbReference type="CDD" id="cd02509">
    <property type="entry name" value="GDP-M1P_Guanylyltransferase"/>
    <property type="match status" value="1"/>
</dbReference>